<evidence type="ECO:0000256" key="6">
    <source>
        <dbReference type="SAM" id="MobiDB-lite"/>
    </source>
</evidence>
<evidence type="ECO:0000313" key="7">
    <source>
        <dbReference type="EMBL" id="CAG5928130.1"/>
    </source>
</evidence>
<keyword evidence="8" id="KW-1185">Reference proteome</keyword>
<evidence type="ECO:0000256" key="4">
    <source>
        <dbReference type="ARBA" id="ARBA00023054"/>
    </source>
</evidence>
<evidence type="ECO:0000256" key="3">
    <source>
        <dbReference type="ARBA" id="ARBA00022490"/>
    </source>
</evidence>
<feature type="compositionally biased region" description="Low complexity" evidence="6">
    <location>
        <begin position="533"/>
        <end position="546"/>
    </location>
</feature>
<feature type="compositionally biased region" description="Polar residues" evidence="6">
    <location>
        <begin position="64"/>
        <end position="78"/>
    </location>
</feature>
<dbReference type="Proteomes" id="UP000677803">
    <property type="component" value="Unassembled WGS sequence"/>
</dbReference>
<feature type="region of interest" description="Disordered" evidence="6">
    <location>
        <begin position="786"/>
        <end position="805"/>
    </location>
</feature>
<feature type="compositionally biased region" description="Polar residues" evidence="6">
    <location>
        <begin position="238"/>
        <end position="247"/>
    </location>
</feature>
<dbReference type="EMBL" id="CAJRST010012224">
    <property type="protein sequence ID" value="CAG5928130.1"/>
    <property type="molecule type" value="Genomic_DNA"/>
</dbReference>
<accession>A0A8S4B6R2</accession>
<keyword evidence="4" id="KW-0175">Coiled coil</keyword>
<proteinExistence type="inferred from homology"/>
<dbReference type="InterPro" id="IPR008604">
    <property type="entry name" value="MAP7_fam"/>
</dbReference>
<dbReference type="PANTHER" id="PTHR15073">
    <property type="entry name" value="MICROTUBULE-ASSOCIATED PROTEIN"/>
    <property type="match status" value="1"/>
</dbReference>
<feature type="compositionally biased region" description="Acidic residues" evidence="6">
    <location>
        <begin position="762"/>
        <end position="771"/>
    </location>
</feature>
<evidence type="ECO:0000256" key="5">
    <source>
        <dbReference type="ARBA" id="ARBA00023212"/>
    </source>
</evidence>
<feature type="region of interest" description="Disordered" evidence="6">
    <location>
        <begin position="381"/>
        <end position="781"/>
    </location>
</feature>
<sequence length="805" mass="90548">MYAVWFCKGLIRGDIIAQFAHELLSVLHGPGSRSVRGSFRQVAWVLAADPSQLTSGEMADLDGSDTSPPESQASYSQYRSEDGRLSLATQASSSGSGLTYTPNLTPIPTPTTNRTSISPNNYAASKADSLLFNKIDERQRLARERREERDKHNAAKEAQWQAREERARQHYEKHLEERRRRLEEQRIKEEKRRAAVEEKRRQKLEDDRARHEAVIRRTLERSQKTSQKPNRWSWGGVLQTNTPATSADSDRRSVSTMNLSKHADPIITKRLSSSSATLLHSPDRGLQMRTASSPVISKALSKPRLHLGKTPQSKNTGLRRLPLTPWESNVVNRLQQPTHSYLARSRSAMSLSGEQTALPVCPRSVSCHPMGSMSFKALQAQPLPHCRSQERSLSRGTASSSSTALRRRTTGTAQPKERDNVRKSWSNLSLPLAPILTLPPSKHTSSSGKKKSKVTAPPPGRPPQKAAGRPPTPKMLKSPGSEDPGNLRPVRITPESSQPSTPTKVQEEEEEQVLSPPQPRPQPLGQNKTVTDPESASSSPAQKPSAGTTDPEEASRILSEKRRLAREQREREEEERRQQEEQARLAREEMARRKAEERARREEEAQRQAELSRSRKEEEERKAEEQRLQKEKEETDRLQKQKEEEEVRQKEETERLRQEREKHFQKEEAERQERKKRLEEIMKRTRRSDTAEKKVRNGDNAAPPAPPAASVVAVPLTHNSNGNVQQPGPDPNPSSTDLSQRENGEFEEVIVLPSHSRLSPPEGEEQQQENEEGGRVPVVAFTENGLLKPLSGVEDISAQQGPDVA</sequence>
<evidence type="ECO:0000313" key="8">
    <source>
        <dbReference type="Proteomes" id="UP000677803"/>
    </source>
</evidence>
<comment type="subcellular location">
    <subcellularLocation>
        <location evidence="1">Cytoplasm</location>
        <location evidence="1">Cytoskeleton</location>
    </subcellularLocation>
</comment>
<keyword evidence="3" id="KW-0963">Cytoplasm</keyword>
<feature type="compositionally biased region" description="Polar residues" evidence="6">
    <location>
        <begin position="87"/>
        <end position="97"/>
    </location>
</feature>
<evidence type="ECO:0000256" key="2">
    <source>
        <dbReference type="ARBA" id="ARBA00007525"/>
    </source>
</evidence>
<keyword evidence="5" id="KW-0206">Cytoskeleton</keyword>
<feature type="compositionally biased region" description="Basic and acidic residues" evidence="6">
    <location>
        <begin position="143"/>
        <end position="155"/>
    </location>
</feature>
<gene>
    <name evidence="7" type="ORF">MMEN_LOCUS11797</name>
</gene>
<feature type="region of interest" description="Disordered" evidence="6">
    <location>
        <begin position="143"/>
        <end position="166"/>
    </location>
</feature>
<dbReference type="InterPro" id="IPR051483">
    <property type="entry name" value="MAP7_domain-containing"/>
</dbReference>
<feature type="region of interest" description="Disordered" evidence="6">
    <location>
        <begin position="186"/>
        <end position="208"/>
    </location>
</feature>
<feature type="compositionally biased region" description="Polar residues" evidence="6">
    <location>
        <begin position="494"/>
        <end position="504"/>
    </location>
</feature>
<dbReference type="GO" id="GO:0000226">
    <property type="term" value="P:microtubule cytoskeleton organization"/>
    <property type="evidence" value="ECO:0007669"/>
    <property type="project" value="InterPro"/>
</dbReference>
<comment type="similarity">
    <text evidence="2">Belongs to the MAP7 family.</text>
</comment>
<feature type="compositionally biased region" description="Low complexity" evidence="6">
    <location>
        <begin position="98"/>
        <end position="121"/>
    </location>
</feature>
<dbReference type="Pfam" id="PF05672">
    <property type="entry name" value="MAP7"/>
    <property type="match status" value="1"/>
</dbReference>
<dbReference type="PANTHER" id="PTHR15073:SF4">
    <property type="entry name" value="ENSCONSIN"/>
    <property type="match status" value="1"/>
</dbReference>
<feature type="compositionally biased region" description="Basic and acidic residues" evidence="6">
    <location>
        <begin position="553"/>
        <end position="697"/>
    </location>
</feature>
<feature type="compositionally biased region" description="Low complexity" evidence="6">
    <location>
        <begin position="394"/>
        <end position="404"/>
    </location>
</feature>
<comment type="caution">
    <text evidence="7">The sequence shown here is derived from an EMBL/GenBank/DDBJ whole genome shotgun (WGS) entry which is preliminary data.</text>
</comment>
<protein>
    <submittedName>
        <fullName evidence="7">(Atlantic silverside) hypothetical protein</fullName>
    </submittedName>
</protein>
<feature type="region of interest" description="Disordered" evidence="6">
    <location>
        <begin position="220"/>
        <end position="252"/>
    </location>
</feature>
<dbReference type="OrthoDB" id="8948920at2759"/>
<feature type="region of interest" description="Disordered" evidence="6">
    <location>
        <begin position="55"/>
        <end position="121"/>
    </location>
</feature>
<dbReference type="GO" id="GO:0015630">
    <property type="term" value="C:microtubule cytoskeleton"/>
    <property type="evidence" value="ECO:0007669"/>
    <property type="project" value="InterPro"/>
</dbReference>
<feature type="compositionally biased region" description="Polar residues" evidence="6">
    <location>
        <begin position="717"/>
        <end position="726"/>
    </location>
</feature>
<reference evidence="7" key="1">
    <citation type="submission" date="2021-05" db="EMBL/GenBank/DDBJ databases">
        <authorList>
            <person name="Tigano A."/>
        </authorList>
    </citation>
    <scope>NUCLEOTIDE SEQUENCE</scope>
</reference>
<dbReference type="AlphaFoldDB" id="A0A8S4B6R2"/>
<organism evidence="7 8">
    <name type="scientific">Menidia menidia</name>
    <name type="common">Atlantic silverside</name>
    <dbReference type="NCBI Taxonomy" id="238744"/>
    <lineage>
        <taxon>Eukaryota</taxon>
        <taxon>Metazoa</taxon>
        <taxon>Chordata</taxon>
        <taxon>Craniata</taxon>
        <taxon>Vertebrata</taxon>
        <taxon>Euteleostomi</taxon>
        <taxon>Actinopterygii</taxon>
        <taxon>Neopterygii</taxon>
        <taxon>Teleostei</taxon>
        <taxon>Neoteleostei</taxon>
        <taxon>Acanthomorphata</taxon>
        <taxon>Ovalentaria</taxon>
        <taxon>Atherinomorphae</taxon>
        <taxon>Atheriniformes</taxon>
        <taxon>Atherinopsidae</taxon>
        <taxon>Menidiinae</taxon>
        <taxon>Menidia</taxon>
    </lineage>
</organism>
<name>A0A8S4B6R2_9TELE</name>
<evidence type="ECO:0000256" key="1">
    <source>
        <dbReference type="ARBA" id="ARBA00004245"/>
    </source>
</evidence>